<dbReference type="AlphaFoldDB" id="A0A8J3QCJ4"/>
<gene>
    <name evidence="8" type="ORF">Rhe02_50180</name>
</gene>
<protein>
    <submittedName>
        <fullName evidence="8">MFS transporter</fullName>
    </submittedName>
</protein>
<keyword evidence="3 6" id="KW-0812">Transmembrane</keyword>
<evidence type="ECO:0000256" key="1">
    <source>
        <dbReference type="ARBA" id="ARBA00004651"/>
    </source>
</evidence>
<dbReference type="Proteomes" id="UP000612899">
    <property type="component" value="Unassembled WGS sequence"/>
</dbReference>
<evidence type="ECO:0000313" key="9">
    <source>
        <dbReference type="Proteomes" id="UP000612899"/>
    </source>
</evidence>
<organism evidence="8 9">
    <name type="scientific">Rhizocola hellebori</name>
    <dbReference type="NCBI Taxonomy" id="1392758"/>
    <lineage>
        <taxon>Bacteria</taxon>
        <taxon>Bacillati</taxon>
        <taxon>Actinomycetota</taxon>
        <taxon>Actinomycetes</taxon>
        <taxon>Micromonosporales</taxon>
        <taxon>Micromonosporaceae</taxon>
        <taxon>Rhizocola</taxon>
    </lineage>
</organism>
<comment type="caution">
    <text evidence="8">The sequence shown here is derived from an EMBL/GenBank/DDBJ whole genome shotgun (WGS) entry which is preliminary data.</text>
</comment>
<keyword evidence="2" id="KW-1003">Cell membrane</keyword>
<dbReference type="PANTHER" id="PTHR23513:SF6">
    <property type="entry name" value="MAJOR FACILITATOR SUPERFAMILY ASSOCIATED DOMAIN-CONTAINING PROTEIN"/>
    <property type="match status" value="1"/>
</dbReference>
<dbReference type="CDD" id="cd06173">
    <property type="entry name" value="MFS_MefA_like"/>
    <property type="match status" value="1"/>
</dbReference>
<accession>A0A8J3QCJ4</accession>
<feature type="transmembrane region" description="Helical" evidence="6">
    <location>
        <begin position="272"/>
        <end position="294"/>
    </location>
</feature>
<dbReference type="SUPFAM" id="SSF103473">
    <property type="entry name" value="MFS general substrate transporter"/>
    <property type="match status" value="1"/>
</dbReference>
<evidence type="ECO:0000259" key="7">
    <source>
        <dbReference type="PROSITE" id="PS50850"/>
    </source>
</evidence>
<dbReference type="PROSITE" id="PS50850">
    <property type="entry name" value="MFS"/>
    <property type="match status" value="1"/>
</dbReference>
<feature type="transmembrane region" description="Helical" evidence="6">
    <location>
        <begin position="367"/>
        <end position="388"/>
    </location>
</feature>
<evidence type="ECO:0000256" key="6">
    <source>
        <dbReference type="SAM" id="Phobius"/>
    </source>
</evidence>
<evidence type="ECO:0000256" key="2">
    <source>
        <dbReference type="ARBA" id="ARBA00022475"/>
    </source>
</evidence>
<feature type="transmembrane region" description="Helical" evidence="6">
    <location>
        <begin position="98"/>
        <end position="118"/>
    </location>
</feature>
<dbReference type="InterPro" id="IPR036259">
    <property type="entry name" value="MFS_trans_sf"/>
</dbReference>
<name>A0A8J3QCJ4_9ACTN</name>
<dbReference type="EMBL" id="BONY01000032">
    <property type="protein sequence ID" value="GIH06951.1"/>
    <property type="molecule type" value="Genomic_DNA"/>
</dbReference>
<keyword evidence="5 6" id="KW-0472">Membrane</keyword>
<dbReference type="GO" id="GO:0022857">
    <property type="term" value="F:transmembrane transporter activity"/>
    <property type="evidence" value="ECO:0007669"/>
    <property type="project" value="InterPro"/>
</dbReference>
<evidence type="ECO:0000256" key="4">
    <source>
        <dbReference type="ARBA" id="ARBA00022989"/>
    </source>
</evidence>
<sequence length="429" mass="45089">MPETVDAVIEVNSTSAPESSDQKLPSLWRNRAFTLLWGSQAMSDLGSSMSNLALPLLTLAITRSPVQAGVVGTAGALVRLACQLPAGVVTDRFERRRLMLAADAIRLIAYAILGFAVITDRVTLTWIIVTTVIVSVFNVAHENAQMGAIRNVVPLAQVPDATARNEARGAAVSLVGPPIGGALYSLSRSVPFFADAISYLLSFVGVWLVREPLQQERTEPHGHPVKELIEGVKFTLAEPFLRAVLFIAAPMNLAFNGLAFAIIVILQQQGTPPALIGVVETIFGVGVLAGALLAPWITRRVSLRQLAIGITWLGVALIAISATLTGSILVGVPMAMAIFFGPACNAALFGYQAAITPDRLQGRVVSVIFLAAMSLASVAALLGGLLVHWWGGPAAILAFAAILSISAIAATVSKGIRKMRPLSEIVAAG</sequence>
<feature type="transmembrane region" description="Helical" evidence="6">
    <location>
        <begin position="335"/>
        <end position="355"/>
    </location>
</feature>
<evidence type="ECO:0000256" key="5">
    <source>
        <dbReference type="ARBA" id="ARBA00023136"/>
    </source>
</evidence>
<dbReference type="RefSeq" id="WP_203910762.1">
    <property type="nucleotide sequence ID" value="NZ_BONY01000032.1"/>
</dbReference>
<comment type="subcellular location">
    <subcellularLocation>
        <location evidence="1">Cell membrane</location>
        <topology evidence="1">Multi-pass membrane protein</topology>
    </subcellularLocation>
</comment>
<dbReference type="PANTHER" id="PTHR23513">
    <property type="entry name" value="INTEGRAL MEMBRANE EFFLUX PROTEIN-RELATED"/>
    <property type="match status" value="1"/>
</dbReference>
<feature type="domain" description="Major facilitator superfamily (MFS) profile" evidence="7">
    <location>
        <begin position="32"/>
        <end position="418"/>
    </location>
</feature>
<dbReference type="GO" id="GO:0005886">
    <property type="term" value="C:plasma membrane"/>
    <property type="evidence" value="ECO:0007669"/>
    <property type="project" value="UniProtKB-SubCell"/>
</dbReference>
<feature type="transmembrane region" description="Helical" evidence="6">
    <location>
        <begin position="394"/>
        <end position="412"/>
    </location>
</feature>
<keyword evidence="4 6" id="KW-1133">Transmembrane helix</keyword>
<evidence type="ECO:0000313" key="8">
    <source>
        <dbReference type="EMBL" id="GIH06951.1"/>
    </source>
</evidence>
<dbReference type="Gene3D" id="1.20.1250.20">
    <property type="entry name" value="MFS general substrate transporter like domains"/>
    <property type="match status" value="1"/>
</dbReference>
<feature type="transmembrane region" description="Helical" evidence="6">
    <location>
        <begin position="124"/>
        <end position="140"/>
    </location>
</feature>
<keyword evidence="9" id="KW-1185">Reference proteome</keyword>
<reference evidence="8" key="1">
    <citation type="submission" date="2021-01" db="EMBL/GenBank/DDBJ databases">
        <title>Whole genome shotgun sequence of Rhizocola hellebori NBRC 109834.</title>
        <authorList>
            <person name="Komaki H."/>
            <person name="Tamura T."/>
        </authorList>
    </citation>
    <scope>NUCLEOTIDE SEQUENCE</scope>
    <source>
        <strain evidence="8">NBRC 109834</strain>
    </source>
</reference>
<feature type="transmembrane region" description="Helical" evidence="6">
    <location>
        <begin position="306"/>
        <end position="329"/>
    </location>
</feature>
<feature type="transmembrane region" description="Helical" evidence="6">
    <location>
        <begin position="243"/>
        <end position="266"/>
    </location>
</feature>
<dbReference type="InterPro" id="IPR011701">
    <property type="entry name" value="MFS"/>
</dbReference>
<dbReference type="InterPro" id="IPR020846">
    <property type="entry name" value="MFS_dom"/>
</dbReference>
<evidence type="ECO:0000256" key="3">
    <source>
        <dbReference type="ARBA" id="ARBA00022692"/>
    </source>
</evidence>
<proteinExistence type="predicted"/>
<dbReference type="Pfam" id="PF07690">
    <property type="entry name" value="MFS_1"/>
    <property type="match status" value="1"/>
</dbReference>